<feature type="binding site" evidence="7">
    <location>
        <position position="136"/>
    </location>
    <ligand>
        <name>S-adenosyl-L-methionine</name>
        <dbReference type="ChEBI" id="CHEBI:59789"/>
    </ligand>
</feature>
<dbReference type="EC" id="2.1.1.33" evidence="7"/>
<feature type="binding site" evidence="7">
    <location>
        <position position="190"/>
    </location>
    <ligand>
        <name>substrate</name>
    </ligand>
</feature>
<comment type="pathway">
    <text evidence="7">tRNA modification; N(7)-methylguanine-tRNA biosynthesis.</text>
</comment>
<feature type="region of interest" description="Interaction with RNA" evidence="7">
    <location>
        <begin position="192"/>
        <end position="197"/>
    </location>
</feature>
<dbReference type="AlphaFoldDB" id="V5Z4Z8"/>
<organism evidence="8 9">
    <name type="scientific">Erwinia piriflorinigrans CFBP 5888</name>
    <dbReference type="NCBI Taxonomy" id="1161919"/>
    <lineage>
        <taxon>Bacteria</taxon>
        <taxon>Pseudomonadati</taxon>
        <taxon>Pseudomonadota</taxon>
        <taxon>Gammaproteobacteria</taxon>
        <taxon>Enterobacterales</taxon>
        <taxon>Erwiniaceae</taxon>
        <taxon>Erwinia</taxon>
    </lineage>
</organism>
<dbReference type="Pfam" id="PF02390">
    <property type="entry name" value="Methyltransf_4"/>
    <property type="match status" value="1"/>
</dbReference>
<dbReference type="Gene3D" id="3.40.50.150">
    <property type="entry name" value="Vaccinia Virus protein VP39"/>
    <property type="match status" value="1"/>
</dbReference>
<comment type="function">
    <text evidence="2 7">Catalyzes the formation of N(7)-methylguanine at position 46 (m7G46) in tRNA.</text>
</comment>
<dbReference type="PANTHER" id="PTHR23417">
    <property type="entry name" value="3-DEOXY-D-MANNO-OCTULOSONIC-ACID TRANSFERASE/TRNA GUANINE-N 7 - -METHYLTRANSFERASE"/>
    <property type="match status" value="1"/>
</dbReference>
<dbReference type="InterPro" id="IPR055361">
    <property type="entry name" value="tRNA_methyltr_TrmB_bact"/>
</dbReference>
<keyword evidence="5 7" id="KW-0949">S-adenosyl-L-methionine</keyword>
<dbReference type="FunFam" id="3.40.50.150:FF:000024">
    <property type="entry name" value="tRNA (guanine-N(7)-)-methyltransferase"/>
    <property type="match status" value="1"/>
</dbReference>
<dbReference type="GO" id="GO:0008176">
    <property type="term" value="F:tRNA (guanine(46)-N7)-methyltransferase activity"/>
    <property type="evidence" value="ECO:0007669"/>
    <property type="project" value="UniProtKB-UniRule"/>
</dbReference>
<evidence type="ECO:0000256" key="3">
    <source>
        <dbReference type="ARBA" id="ARBA00022603"/>
    </source>
</evidence>
<accession>V5Z4Z8</accession>
<dbReference type="NCBIfam" id="TIGR00091">
    <property type="entry name" value="tRNA (guanosine(46)-N7)-methyltransferase TrmB"/>
    <property type="match status" value="1"/>
</dbReference>
<dbReference type="EMBL" id="CAHS01000006">
    <property type="protein sequence ID" value="CCG86028.1"/>
    <property type="molecule type" value="Genomic_DNA"/>
</dbReference>
<dbReference type="InterPro" id="IPR003358">
    <property type="entry name" value="tRNA_(Gua-N-7)_MeTrfase_Trmb"/>
</dbReference>
<dbReference type="Proteomes" id="UP000018217">
    <property type="component" value="Unassembled WGS sequence"/>
</dbReference>
<feature type="binding site" evidence="7">
    <location>
        <position position="222"/>
    </location>
    <ligand>
        <name>substrate</name>
    </ligand>
</feature>
<dbReference type="PANTHER" id="PTHR23417:SF14">
    <property type="entry name" value="PENTACOTRIPEPTIDE-REPEAT REGION OF PRORP DOMAIN-CONTAINING PROTEIN"/>
    <property type="match status" value="1"/>
</dbReference>
<dbReference type="UniPathway" id="UPA00989"/>
<evidence type="ECO:0000256" key="6">
    <source>
        <dbReference type="ARBA" id="ARBA00022694"/>
    </source>
</evidence>
<dbReference type="GO" id="GO:0043527">
    <property type="term" value="C:tRNA methyltransferase complex"/>
    <property type="evidence" value="ECO:0007669"/>
    <property type="project" value="TreeGrafter"/>
</dbReference>
<evidence type="ECO:0000256" key="4">
    <source>
        <dbReference type="ARBA" id="ARBA00022679"/>
    </source>
</evidence>
<dbReference type="InterPro" id="IPR029063">
    <property type="entry name" value="SAM-dependent_MTases_sf"/>
</dbReference>
<keyword evidence="4 7" id="KW-0808">Transferase</keyword>
<evidence type="ECO:0000256" key="5">
    <source>
        <dbReference type="ARBA" id="ARBA00022691"/>
    </source>
</evidence>
<comment type="caution">
    <text evidence="8">The sequence shown here is derived from an EMBL/GenBank/DDBJ whole genome shotgun (WGS) entry which is preliminary data.</text>
</comment>
<evidence type="ECO:0000256" key="7">
    <source>
        <dbReference type="HAMAP-Rule" id="MF_01057"/>
    </source>
</evidence>
<feature type="binding site" evidence="7">
    <location>
        <position position="186"/>
    </location>
    <ligand>
        <name>S-adenosyl-L-methionine</name>
        <dbReference type="ChEBI" id="CHEBI:59789"/>
    </ligand>
</feature>
<keyword evidence="3 7" id="KW-0489">Methyltransferase</keyword>
<evidence type="ECO:0000313" key="9">
    <source>
        <dbReference type="Proteomes" id="UP000018217"/>
    </source>
</evidence>
<feature type="binding site" evidence="7">
    <location>
        <begin position="259"/>
        <end position="262"/>
    </location>
    <ligand>
        <name>substrate</name>
    </ligand>
</feature>
<protein>
    <recommendedName>
        <fullName evidence="7">tRNA (guanine-N(7)-)-methyltransferase</fullName>
        <ecNumber evidence="7">2.1.1.33</ecNumber>
    </recommendedName>
    <alternativeName>
        <fullName evidence="7">tRNA (guanine(46)-N(7))-methyltransferase</fullName>
    </alternativeName>
    <alternativeName>
        <fullName evidence="7">tRNA(m7G46)-methyltransferase</fullName>
    </alternativeName>
</protein>
<comment type="catalytic activity">
    <reaction evidence="1 7">
        <text>guanosine(46) in tRNA + S-adenosyl-L-methionine = N(7)-methylguanosine(46) in tRNA + S-adenosyl-L-homocysteine</text>
        <dbReference type="Rhea" id="RHEA:42708"/>
        <dbReference type="Rhea" id="RHEA-COMP:10188"/>
        <dbReference type="Rhea" id="RHEA-COMP:10189"/>
        <dbReference type="ChEBI" id="CHEBI:57856"/>
        <dbReference type="ChEBI" id="CHEBI:59789"/>
        <dbReference type="ChEBI" id="CHEBI:74269"/>
        <dbReference type="ChEBI" id="CHEBI:74480"/>
        <dbReference type="EC" id="2.1.1.33"/>
    </reaction>
</comment>
<comment type="similarity">
    <text evidence="7">Belongs to the class I-like SAM-binding methyltransferase superfamily. TrmB family.</text>
</comment>
<gene>
    <name evidence="8" type="primary">yggH</name>
    <name evidence="7" type="synonym">trmB</name>
    <name evidence="8" type="ORF">EPIR_0663</name>
</gene>
<feature type="binding site" evidence="7">
    <location>
        <position position="111"/>
    </location>
    <ligand>
        <name>S-adenosyl-L-methionine</name>
        <dbReference type="ChEBI" id="CHEBI:59789"/>
    </ligand>
</feature>
<keyword evidence="6 7" id="KW-0819">tRNA processing</keyword>
<dbReference type="SUPFAM" id="SSF53335">
    <property type="entry name" value="S-adenosyl-L-methionine-dependent methyltransferases"/>
    <property type="match status" value="1"/>
</dbReference>
<feature type="binding site" evidence="7">
    <location>
        <position position="163"/>
    </location>
    <ligand>
        <name>S-adenosyl-L-methionine</name>
        <dbReference type="ChEBI" id="CHEBI:59789"/>
    </ligand>
</feature>
<reference evidence="8 9" key="1">
    <citation type="journal article" date="2013" name="Syst. Appl. Microbiol.">
        <title>Phylogenetic position and virulence apparatus of the pear flower necrosis pathogen Erwinia piriflorinigrans CFBP 5888T as assessed by comparative genomics.</title>
        <authorList>
            <person name="Smits T.H."/>
            <person name="Rezzonico F."/>
            <person name="Lopez M.M."/>
            <person name="Blom J."/>
            <person name="Goesmann A."/>
            <person name="Frey J.E."/>
            <person name="Duffy B."/>
        </authorList>
    </citation>
    <scope>NUCLEOTIDE SEQUENCE [LARGE SCALE GENOMIC DNA]</scope>
    <source>
        <strain evidence="9">CFBP5888</strain>
    </source>
</reference>
<dbReference type="PROSITE" id="PS51625">
    <property type="entry name" value="SAM_MT_TRMB"/>
    <property type="match status" value="1"/>
</dbReference>
<evidence type="ECO:0000256" key="2">
    <source>
        <dbReference type="ARBA" id="ARBA00003015"/>
    </source>
</evidence>
<evidence type="ECO:0000256" key="1">
    <source>
        <dbReference type="ARBA" id="ARBA00000142"/>
    </source>
</evidence>
<evidence type="ECO:0000313" key="8">
    <source>
        <dbReference type="EMBL" id="CCG86028.1"/>
    </source>
</evidence>
<keyword evidence="9" id="KW-1185">Reference proteome</keyword>
<proteinExistence type="inferred from homology"/>
<comment type="subunit">
    <text evidence="7">Monomer.</text>
</comment>
<dbReference type="STRING" id="1161919.EPIR_0663"/>
<sequence length="281" mass="31647">MVWAYRDFCADGGDIASQPGLYVFTPGGHNARFLQCTVAGRIMKNDVISPEFDENGRALRRIRSFVRRQGRLTKGQQQALDQLWPVMGVEYQPEPVDLTALFGREAPLVLEIGFGMGASLVAMAANNPQQNFLGIEVHSPGVGACLATAQEAGVNNLRVMCHDAVEVLNTMIPDNSLRMVQLFFPDPWHKARHNKRRIVQVPFADLVMRKLKLGGVFHMATDWEAYAQHMLEVMNSIDGYKNQSQSGDWVPRPESRPLTKFEQRGQRLGHGVWDLMFERVK</sequence>
<dbReference type="HAMAP" id="MF_01057">
    <property type="entry name" value="tRNA_methyltr_TrmB"/>
    <property type="match status" value="1"/>
</dbReference>
<name>V5Z4Z8_9GAMM</name>